<keyword evidence="1" id="KW-0812">Transmembrane</keyword>
<dbReference type="STRING" id="6526.A0A2C9KZG2"/>
<dbReference type="Gene3D" id="1.10.510.10">
    <property type="entry name" value="Transferase(Phosphotransferase) domain 1"/>
    <property type="match status" value="1"/>
</dbReference>
<sequence length="538" mass="61333">MNARRHIGLFLHNSMLDTSFIKSFRRSRSTKDVRLIVTACVFMLVLANVFFLNIFVFINQSHVQYSFRTEENENYLHTADVYSRDSSKGLSDEPLSNSLSFNSVYYKQRLGHGQSRKLMGERDTIDIKFVDTIFEEEFHFSDDWLRSAVHQADGQLLTCDDLEKIRNVTYLSRGWTKVVHKGVYKDRHVAIKTVDVNGHDVTSCLADGHGVAECYAKAAKKIVKEILLLSSLENENVVKVLGFCISPKLYEGHEISSVALITELGVPIDQIMLFQMSWENRLRITLDISRLVHYLSHSSLGSIAVNDFRLSQFVLVDGTLKLTDVDDAGLTEPPCSLKDVCDFKFENISKRFMCVQGRCQGHNEYLNMYKTGKDLVRLLLPYGSPRTLKPFIKEVMNSTHALLYSSGQLLDAVQHMVDSYRTGAYLSHGRNSTGNEKYVMHSRSDLPGQFDYRCGLSLSGDGCTVSVFDLREAQDVCDSEESCRGFVWTQSKTWAGRTIIHLKNGFNFTTENQNTDLYLKHLKHPKRSNRDNIFILKT</sequence>
<evidence type="ECO:0000313" key="4">
    <source>
        <dbReference type="Proteomes" id="UP000076420"/>
    </source>
</evidence>
<protein>
    <recommendedName>
        <fullName evidence="2">Protein kinase domain-containing protein</fullName>
    </recommendedName>
</protein>
<dbReference type="PANTHER" id="PTHR46448:SF4">
    <property type="entry name" value="EXTRACELLULAR TYROSINE-PROTEIN KINASE PKDCC-LIKE"/>
    <property type="match status" value="1"/>
</dbReference>
<dbReference type="SUPFAM" id="SSF56112">
    <property type="entry name" value="Protein kinase-like (PK-like)"/>
    <property type="match status" value="1"/>
</dbReference>
<dbReference type="GO" id="GO:0005524">
    <property type="term" value="F:ATP binding"/>
    <property type="evidence" value="ECO:0007669"/>
    <property type="project" value="InterPro"/>
</dbReference>
<proteinExistence type="predicted"/>
<gene>
    <name evidence="3" type="primary">106052000</name>
</gene>
<dbReference type="InterPro" id="IPR011009">
    <property type="entry name" value="Kinase-like_dom_sf"/>
</dbReference>
<dbReference type="PANTHER" id="PTHR46448">
    <property type="entry name" value="PROTEIN KINASE DOMAIN-CONTAINING PROTEIN"/>
    <property type="match status" value="1"/>
</dbReference>
<evidence type="ECO:0000259" key="2">
    <source>
        <dbReference type="PROSITE" id="PS50011"/>
    </source>
</evidence>
<dbReference type="InterPro" id="IPR000719">
    <property type="entry name" value="Prot_kinase_dom"/>
</dbReference>
<dbReference type="VEuPathDB" id="VectorBase:BGLB025246"/>
<dbReference type="GO" id="GO:0001501">
    <property type="term" value="P:skeletal system development"/>
    <property type="evidence" value="ECO:0007669"/>
    <property type="project" value="TreeGrafter"/>
</dbReference>
<reference evidence="3" key="1">
    <citation type="submission" date="2020-05" db="UniProtKB">
        <authorList>
            <consortium name="EnsemblMetazoa"/>
        </authorList>
    </citation>
    <scope>IDENTIFICATION</scope>
    <source>
        <strain evidence="3">BB02</strain>
    </source>
</reference>
<dbReference type="InterPro" id="IPR042983">
    <property type="entry name" value="PKDCC"/>
</dbReference>
<keyword evidence="1" id="KW-1133">Transmembrane helix</keyword>
<dbReference type="OrthoDB" id="4062651at2759"/>
<keyword evidence="1" id="KW-0472">Membrane</keyword>
<dbReference type="EnsemblMetazoa" id="BGLB025246-RB">
    <property type="protein sequence ID" value="BGLB025246-PB"/>
    <property type="gene ID" value="BGLB025246"/>
</dbReference>
<feature type="domain" description="Protein kinase" evidence="2">
    <location>
        <begin position="165"/>
        <end position="439"/>
    </location>
</feature>
<dbReference type="KEGG" id="bgt:106052000"/>
<organism evidence="3 4">
    <name type="scientific">Biomphalaria glabrata</name>
    <name type="common">Bloodfluke planorb</name>
    <name type="synonym">Freshwater snail</name>
    <dbReference type="NCBI Taxonomy" id="6526"/>
    <lineage>
        <taxon>Eukaryota</taxon>
        <taxon>Metazoa</taxon>
        <taxon>Spiralia</taxon>
        <taxon>Lophotrochozoa</taxon>
        <taxon>Mollusca</taxon>
        <taxon>Gastropoda</taxon>
        <taxon>Heterobranchia</taxon>
        <taxon>Euthyneura</taxon>
        <taxon>Panpulmonata</taxon>
        <taxon>Hygrophila</taxon>
        <taxon>Lymnaeoidea</taxon>
        <taxon>Planorbidae</taxon>
        <taxon>Biomphalaria</taxon>
    </lineage>
</organism>
<dbReference type="RefSeq" id="XP_013062692.2">
    <property type="nucleotide sequence ID" value="XM_013207238.2"/>
</dbReference>
<dbReference type="VEuPathDB" id="VectorBase:BGLAX_042958"/>
<evidence type="ECO:0000256" key="1">
    <source>
        <dbReference type="SAM" id="Phobius"/>
    </source>
</evidence>
<dbReference type="Proteomes" id="UP000076420">
    <property type="component" value="Unassembled WGS sequence"/>
</dbReference>
<dbReference type="PROSITE" id="PS50011">
    <property type="entry name" value="PROTEIN_KINASE_DOM"/>
    <property type="match status" value="1"/>
</dbReference>
<feature type="transmembrane region" description="Helical" evidence="1">
    <location>
        <begin position="35"/>
        <end position="58"/>
    </location>
</feature>
<accession>A0A2C9KZG2</accession>
<evidence type="ECO:0000313" key="3">
    <source>
        <dbReference type="EnsemblMetazoa" id="BGLB025246-PB"/>
    </source>
</evidence>
<name>A0A2C9KZG2_BIOGL</name>
<dbReference type="GO" id="GO:0004715">
    <property type="term" value="F:non-membrane spanning protein tyrosine kinase activity"/>
    <property type="evidence" value="ECO:0007669"/>
    <property type="project" value="InterPro"/>
</dbReference>
<dbReference type="EnsemblMetazoa" id="BGLB025246-RA">
    <property type="protein sequence ID" value="BGLB025246-PA"/>
    <property type="gene ID" value="BGLB025246"/>
</dbReference>
<dbReference type="AlphaFoldDB" id="A0A2C9KZG2"/>
<dbReference type="GO" id="GO:0005576">
    <property type="term" value="C:extracellular region"/>
    <property type="evidence" value="ECO:0007669"/>
    <property type="project" value="TreeGrafter"/>
</dbReference>